<name>A0A9D6V5D3_9BACT</name>
<comment type="caution">
    <text evidence="1">The sequence shown here is derived from an EMBL/GenBank/DDBJ whole genome shotgun (WGS) entry which is preliminary data.</text>
</comment>
<organism evidence="1 2">
    <name type="scientific">Desulfomonile tiedjei</name>
    <dbReference type="NCBI Taxonomy" id="2358"/>
    <lineage>
        <taxon>Bacteria</taxon>
        <taxon>Pseudomonadati</taxon>
        <taxon>Thermodesulfobacteriota</taxon>
        <taxon>Desulfomonilia</taxon>
        <taxon>Desulfomonilales</taxon>
        <taxon>Desulfomonilaceae</taxon>
        <taxon>Desulfomonile</taxon>
    </lineage>
</organism>
<dbReference type="EMBL" id="JACRDE010000527">
    <property type="protein sequence ID" value="MBI5251822.1"/>
    <property type="molecule type" value="Genomic_DNA"/>
</dbReference>
<reference evidence="1" key="1">
    <citation type="submission" date="2020-07" db="EMBL/GenBank/DDBJ databases">
        <title>Huge and variable diversity of episymbiotic CPR bacteria and DPANN archaea in groundwater ecosystems.</title>
        <authorList>
            <person name="He C.Y."/>
            <person name="Keren R."/>
            <person name="Whittaker M."/>
            <person name="Farag I.F."/>
            <person name="Doudna J."/>
            <person name="Cate J.H.D."/>
            <person name="Banfield J.F."/>
        </authorList>
    </citation>
    <scope>NUCLEOTIDE SEQUENCE</scope>
    <source>
        <strain evidence="1">NC_groundwater_1664_Pr3_B-0.1um_52_9</strain>
    </source>
</reference>
<sequence>MIDMERIRRLNNYDTDALIAVLELNEDRLYAWLDLGSVTVVRDDLDASINYVKALREIIKAERPDYVSPYEALLPI</sequence>
<gene>
    <name evidence="1" type="ORF">HY912_20200</name>
</gene>
<proteinExistence type="predicted"/>
<evidence type="ECO:0000313" key="1">
    <source>
        <dbReference type="EMBL" id="MBI5251822.1"/>
    </source>
</evidence>
<evidence type="ECO:0000313" key="2">
    <source>
        <dbReference type="Proteomes" id="UP000807825"/>
    </source>
</evidence>
<dbReference type="Proteomes" id="UP000807825">
    <property type="component" value="Unassembled WGS sequence"/>
</dbReference>
<dbReference type="AlphaFoldDB" id="A0A9D6V5D3"/>
<accession>A0A9D6V5D3</accession>
<protein>
    <submittedName>
        <fullName evidence="1">Uncharacterized protein</fullName>
    </submittedName>
</protein>